<dbReference type="PANTHER" id="PTHR11476:SF7">
    <property type="entry name" value="HISTIDINE--TRNA LIGASE"/>
    <property type="match status" value="1"/>
</dbReference>
<evidence type="ECO:0000313" key="2">
    <source>
        <dbReference type="EMBL" id="CAF4420388.1"/>
    </source>
</evidence>
<feature type="domain" description="Anticodon-binding" evidence="1">
    <location>
        <begin position="3"/>
        <end position="60"/>
    </location>
</feature>
<dbReference type="Proteomes" id="UP000663842">
    <property type="component" value="Unassembled WGS sequence"/>
</dbReference>
<gene>
    <name evidence="2" type="ORF">UXM345_LOCUS38738</name>
</gene>
<accession>A0A820QFZ1</accession>
<reference evidence="2" key="1">
    <citation type="submission" date="2021-02" db="EMBL/GenBank/DDBJ databases">
        <authorList>
            <person name="Nowell W R."/>
        </authorList>
    </citation>
    <scope>NUCLEOTIDE SEQUENCE</scope>
</reference>
<dbReference type="Pfam" id="PF03129">
    <property type="entry name" value="HGTP_anticodon"/>
    <property type="match status" value="1"/>
</dbReference>
<feature type="non-terminal residue" evidence="2">
    <location>
        <position position="75"/>
    </location>
</feature>
<name>A0A820QFZ1_9BILA</name>
<dbReference type="GO" id="GO:0005739">
    <property type="term" value="C:mitochondrion"/>
    <property type="evidence" value="ECO:0007669"/>
    <property type="project" value="TreeGrafter"/>
</dbReference>
<dbReference type="AlphaFoldDB" id="A0A820QFZ1"/>
<dbReference type="InterPro" id="IPR004154">
    <property type="entry name" value="Anticodon-bd"/>
</dbReference>
<dbReference type="InterPro" id="IPR036621">
    <property type="entry name" value="Anticodon-bd_dom_sf"/>
</dbReference>
<evidence type="ECO:0000313" key="3">
    <source>
        <dbReference type="Proteomes" id="UP000663842"/>
    </source>
</evidence>
<dbReference type="GO" id="GO:0032543">
    <property type="term" value="P:mitochondrial translation"/>
    <property type="evidence" value="ECO:0007669"/>
    <property type="project" value="TreeGrafter"/>
</dbReference>
<dbReference type="EMBL" id="CAJOBF010031265">
    <property type="protein sequence ID" value="CAF4420388.1"/>
    <property type="molecule type" value="Genomic_DNA"/>
</dbReference>
<dbReference type="PANTHER" id="PTHR11476">
    <property type="entry name" value="HISTIDYL-TRNA SYNTHETASE"/>
    <property type="match status" value="1"/>
</dbReference>
<organism evidence="2 3">
    <name type="scientific">Rotaria magnacalcarata</name>
    <dbReference type="NCBI Taxonomy" id="392030"/>
    <lineage>
        <taxon>Eukaryota</taxon>
        <taxon>Metazoa</taxon>
        <taxon>Spiralia</taxon>
        <taxon>Gnathifera</taxon>
        <taxon>Rotifera</taxon>
        <taxon>Eurotatoria</taxon>
        <taxon>Bdelloidea</taxon>
        <taxon>Philodinida</taxon>
        <taxon>Philodinidae</taxon>
        <taxon>Rotaria</taxon>
    </lineage>
</organism>
<dbReference type="GO" id="GO:0003723">
    <property type="term" value="F:RNA binding"/>
    <property type="evidence" value="ECO:0007669"/>
    <property type="project" value="TreeGrafter"/>
</dbReference>
<proteinExistence type="predicted"/>
<dbReference type="GO" id="GO:0004821">
    <property type="term" value="F:histidine-tRNA ligase activity"/>
    <property type="evidence" value="ECO:0007669"/>
    <property type="project" value="TreeGrafter"/>
</dbReference>
<sequence>MAYKRNPKLLDQLQYCEKHHIELCVIIGSSELETSSLKIRDVVTRNEFVIPRNQLANEIRIHLKRIRQKLTDNKQ</sequence>
<dbReference type="SUPFAM" id="SSF52954">
    <property type="entry name" value="Class II aaRS ABD-related"/>
    <property type="match status" value="1"/>
</dbReference>
<protein>
    <recommendedName>
        <fullName evidence="1">Anticodon-binding domain-containing protein</fullName>
    </recommendedName>
</protein>
<dbReference type="GO" id="GO:0005829">
    <property type="term" value="C:cytosol"/>
    <property type="evidence" value="ECO:0007669"/>
    <property type="project" value="TreeGrafter"/>
</dbReference>
<dbReference type="GO" id="GO:0006427">
    <property type="term" value="P:histidyl-tRNA aminoacylation"/>
    <property type="evidence" value="ECO:0007669"/>
    <property type="project" value="TreeGrafter"/>
</dbReference>
<evidence type="ECO:0000259" key="1">
    <source>
        <dbReference type="Pfam" id="PF03129"/>
    </source>
</evidence>
<comment type="caution">
    <text evidence="2">The sequence shown here is derived from an EMBL/GenBank/DDBJ whole genome shotgun (WGS) entry which is preliminary data.</text>
</comment>
<dbReference type="Gene3D" id="3.40.50.800">
    <property type="entry name" value="Anticodon-binding domain"/>
    <property type="match status" value="1"/>
</dbReference>